<evidence type="ECO:0000313" key="1">
    <source>
        <dbReference type="EMBL" id="WZN54203.1"/>
    </source>
</evidence>
<accession>A0ACD5BX59</accession>
<name>A0ACD5BX59_9SPHI</name>
<organism evidence="1 2">
    <name type="scientific">Sphingobacterium thalpophilum</name>
    <dbReference type="NCBI Taxonomy" id="259"/>
    <lineage>
        <taxon>Bacteria</taxon>
        <taxon>Pseudomonadati</taxon>
        <taxon>Bacteroidota</taxon>
        <taxon>Sphingobacteriia</taxon>
        <taxon>Sphingobacteriales</taxon>
        <taxon>Sphingobacteriaceae</taxon>
        <taxon>Sphingobacterium</taxon>
    </lineage>
</organism>
<sequence>MTKKARTNIPQIAKVKATLQKEINSMCPFCSNEEVGHFEIHHIDEDPSNNDVINLLLLCPICHSKITKGDISNIEVYKKKLLLLSDSSSNKQNAGRNVTFNNNVENAVVGDNNTISIKQTKKTVKQKYPEGCIGFDSVKANYVGHLLKRYNVYKEYEVGKGNVNYAVFSSHLKKQYKIPPTRTIYNLPIEKFYNLVDYIQQRIDSTKLAKVKGRGHKNYSTFLEYANEQA</sequence>
<keyword evidence="2" id="KW-1185">Reference proteome</keyword>
<keyword evidence="1" id="KW-0255">Endonuclease</keyword>
<reference evidence="1" key="1">
    <citation type="submission" date="2024-04" db="EMBL/GenBank/DDBJ databases">
        <title>Complete genome sequence of Sphingobacterium thalpophiium BAA-1094.</title>
        <authorList>
            <person name="Adaikpoh B.I."/>
        </authorList>
    </citation>
    <scope>NUCLEOTIDE SEQUENCE</scope>
    <source>
        <strain evidence="1">BAA-1094</strain>
    </source>
</reference>
<keyword evidence="1" id="KW-0378">Hydrolase</keyword>
<evidence type="ECO:0000313" key="2">
    <source>
        <dbReference type="Proteomes" id="UP001485301"/>
    </source>
</evidence>
<gene>
    <name evidence="1" type="ORF">AACH28_16295</name>
</gene>
<protein>
    <submittedName>
        <fullName evidence="1">HNH endonuclease signature motif containing protein</fullName>
    </submittedName>
</protein>
<proteinExistence type="predicted"/>
<dbReference type="Proteomes" id="UP001485301">
    <property type="component" value="Chromosome"/>
</dbReference>
<dbReference type="EMBL" id="CP151087">
    <property type="protein sequence ID" value="WZN54203.1"/>
    <property type="molecule type" value="Genomic_DNA"/>
</dbReference>
<keyword evidence="1" id="KW-0540">Nuclease</keyword>